<dbReference type="RefSeq" id="WP_107782359.1">
    <property type="nucleotide sequence ID" value="NZ_QBKG01000008.1"/>
</dbReference>
<dbReference type="PANTHER" id="PTHR18895">
    <property type="entry name" value="HEMK METHYLTRANSFERASE"/>
    <property type="match status" value="1"/>
</dbReference>
<dbReference type="PANTHER" id="PTHR18895:SF74">
    <property type="entry name" value="MTRF1L RELEASE FACTOR GLUTAMINE METHYLTRANSFERASE"/>
    <property type="match status" value="1"/>
</dbReference>
<feature type="binding site" evidence="5">
    <location>
        <position position="188"/>
    </location>
    <ligand>
        <name>S-adenosyl-L-methionine</name>
        <dbReference type="ChEBI" id="CHEBI:59789"/>
    </ligand>
</feature>
<evidence type="ECO:0000256" key="2">
    <source>
        <dbReference type="ARBA" id="ARBA00022679"/>
    </source>
</evidence>
<comment type="catalytic activity">
    <reaction evidence="4 5">
        <text>L-glutaminyl-[peptide chain release factor] + S-adenosyl-L-methionine = N(5)-methyl-L-glutaminyl-[peptide chain release factor] + S-adenosyl-L-homocysteine + H(+)</text>
        <dbReference type="Rhea" id="RHEA:42896"/>
        <dbReference type="Rhea" id="RHEA-COMP:10271"/>
        <dbReference type="Rhea" id="RHEA-COMP:10272"/>
        <dbReference type="ChEBI" id="CHEBI:15378"/>
        <dbReference type="ChEBI" id="CHEBI:30011"/>
        <dbReference type="ChEBI" id="CHEBI:57856"/>
        <dbReference type="ChEBI" id="CHEBI:59789"/>
        <dbReference type="ChEBI" id="CHEBI:61891"/>
        <dbReference type="EC" id="2.1.1.297"/>
    </reaction>
</comment>
<accession>A0A2T5XTR1</accession>
<dbReference type="EC" id="2.1.1.297" evidence="5"/>
<feature type="binding site" evidence="5">
    <location>
        <begin position="188"/>
        <end position="191"/>
    </location>
    <ligand>
        <name>substrate</name>
    </ligand>
</feature>
<organism evidence="8 9">
    <name type="scientific">Capnocytophaga leadbetteri</name>
    <dbReference type="NCBI Taxonomy" id="327575"/>
    <lineage>
        <taxon>Bacteria</taxon>
        <taxon>Pseudomonadati</taxon>
        <taxon>Bacteroidota</taxon>
        <taxon>Flavobacteriia</taxon>
        <taxon>Flavobacteriales</taxon>
        <taxon>Flavobacteriaceae</taxon>
        <taxon>Capnocytophaga</taxon>
    </lineage>
</organism>
<evidence type="ECO:0000259" key="6">
    <source>
        <dbReference type="Pfam" id="PF05175"/>
    </source>
</evidence>
<keyword evidence="3 5" id="KW-0949">S-adenosyl-L-methionine</keyword>
<feature type="binding site" evidence="5">
    <location>
        <position position="145"/>
    </location>
    <ligand>
        <name>S-adenosyl-L-methionine</name>
        <dbReference type="ChEBI" id="CHEBI:59789"/>
    </ligand>
</feature>
<proteinExistence type="inferred from homology"/>
<sequence length="288" mass="32575">MTFEALKHYIYQQLQNLYPLTEVQTFYFMLLEHYAQCSKATALACAKEPLAEKVVTPIKEAIRELQNHKPIQYILGETVFFSYRFLVDENVLIPRPETEELVDWVLTKVTPTSKPLKIIDIGTGSGCIAISLAKSLPNAEVTAVDVSTKALQVARRNAELNGVTINFLEQDILQTTSLPDTYDIIISNPPYVRSLEKAEMQANVLEYEPHLALFVSDTDPLLFYNRIATLARQALSPQGSLFFEINQYLGDEMKALLKAKGFEKVVLRQDLSGNDRMMICQFVDLTIC</sequence>
<keyword evidence="2 5" id="KW-0808">Transferase</keyword>
<dbReference type="PROSITE" id="PS00092">
    <property type="entry name" value="N6_MTASE"/>
    <property type="match status" value="1"/>
</dbReference>
<dbReference type="SUPFAM" id="SSF53335">
    <property type="entry name" value="S-adenosyl-L-methionine-dependent methyltransferases"/>
    <property type="match status" value="1"/>
</dbReference>
<dbReference type="InterPro" id="IPR019874">
    <property type="entry name" value="RF_methyltr_PrmC"/>
</dbReference>
<dbReference type="CDD" id="cd02440">
    <property type="entry name" value="AdoMet_MTases"/>
    <property type="match status" value="1"/>
</dbReference>
<dbReference type="InterPro" id="IPR029063">
    <property type="entry name" value="SAM-dependent_MTases_sf"/>
</dbReference>
<evidence type="ECO:0000256" key="4">
    <source>
        <dbReference type="ARBA" id="ARBA00048391"/>
    </source>
</evidence>
<evidence type="ECO:0000313" key="8">
    <source>
        <dbReference type="EMBL" id="PTX06316.1"/>
    </source>
</evidence>
<comment type="caution">
    <text evidence="5">Lacks conserved residue(s) required for the propagation of feature annotation.</text>
</comment>
<name>A0A2T5XTR1_9FLAO</name>
<dbReference type="Gene3D" id="3.40.50.150">
    <property type="entry name" value="Vaccinia Virus protein VP39"/>
    <property type="match status" value="1"/>
</dbReference>
<dbReference type="NCBIfam" id="TIGR00536">
    <property type="entry name" value="hemK_fam"/>
    <property type="match status" value="1"/>
</dbReference>
<dbReference type="HAMAP" id="MF_02126">
    <property type="entry name" value="RF_methyltr_PrmC"/>
    <property type="match status" value="1"/>
</dbReference>
<reference evidence="8 9" key="1">
    <citation type="submission" date="2018-04" db="EMBL/GenBank/DDBJ databases">
        <title>Genomic Encyclopedia of Archaeal and Bacterial Type Strains, Phase II (KMG-II): from individual species to whole genera.</title>
        <authorList>
            <person name="Goeker M."/>
        </authorList>
    </citation>
    <scope>NUCLEOTIDE SEQUENCE [LARGE SCALE GENOMIC DNA]</scope>
    <source>
        <strain evidence="8 9">DSM 22902</strain>
    </source>
</reference>
<dbReference type="Pfam" id="PF17827">
    <property type="entry name" value="PrmC_N"/>
    <property type="match status" value="1"/>
</dbReference>
<comment type="caution">
    <text evidence="8">The sequence shown here is derived from an EMBL/GenBank/DDBJ whole genome shotgun (WGS) entry which is preliminary data.</text>
</comment>
<feature type="binding site" evidence="5">
    <location>
        <begin position="122"/>
        <end position="126"/>
    </location>
    <ligand>
        <name>S-adenosyl-L-methionine</name>
        <dbReference type="ChEBI" id="CHEBI:59789"/>
    </ligand>
</feature>
<dbReference type="GO" id="GO:0102559">
    <property type="term" value="F:peptide chain release factor N(5)-glutamine methyltransferase activity"/>
    <property type="evidence" value="ECO:0007669"/>
    <property type="project" value="UniProtKB-EC"/>
</dbReference>
<dbReference type="InterPro" id="IPR040758">
    <property type="entry name" value="PrmC_N"/>
</dbReference>
<dbReference type="AlphaFoldDB" id="A0A2T5XTR1"/>
<comment type="function">
    <text evidence="5">Methylates the class 1 translation termination release factors RF1/PrfA and RF2/PrfB on the glutamine residue of the universally conserved GGQ motif.</text>
</comment>
<dbReference type="Gene3D" id="1.10.8.10">
    <property type="entry name" value="DNA helicase RuvA subunit, C-terminal domain"/>
    <property type="match status" value="1"/>
</dbReference>
<keyword evidence="1 5" id="KW-0489">Methyltransferase</keyword>
<feature type="domain" description="Release factor glutamine methyltransferase N-terminal" evidence="7">
    <location>
        <begin position="29"/>
        <end position="76"/>
    </location>
</feature>
<dbReference type="Proteomes" id="UP000243985">
    <property type="component" value="Unassembled WGS sequence"/>
</dbReference>
<evidence type="ECO:0000313" key="9">
    <source>
        <dbReference type="Proteomes" id="UP000243985"/>
    </source>
</evidence>
<gene>
    <name evidence="5" type="primary">prmC</name>
    <name evidence="8" type="ORF">C8P65_10871</name>
</gene>
<protein>
    <recommendedName>
        <fullName evidence="5">Release factor glutamine methyltransferase</fullName>
        <shortName evidence="5">RF MTase</shortName>
        <ecNumber evidence="5">2.1.1.297</ecNumber>
    </recommendedName>
    <alternativeName>
        <fullName evidence="5">N5-glutamine methyltransferase PrmC</fullName>
    </alternativeName>
    <alternativeName>
        <fullName evidence="5">Protein-(glutamine-N5) MTase PrmC</fullName>
    </alternativeName>
    <alternativeName>
        <fullName evidence="5">Protein-glutamine N-methyltransferase PrmC</fullName>
    </alternativeName>
</protein>
<evidence type="ECO:0000256" key="5">
    <source>
        <dbReference type="HAMAP-Rule" id="MF_02126"/>
    </source>
</evidence>
<dbReference type="Pfam" id="PF05175">
    <property type="entry name" value="MTS"/>
    <property type="match status" value="1"/>
</dbReference>
<evidence type="ECO:0000259" key="7">
    <source>
        <dbReference type="Pfam" id="PF17827"/>
    </source>
</evidence>
<evidence type="ECO:0000256" key="1">
    <source>
        <dbReference type="ARBA" id="ARBA00022603"/>
    </source>
</evidence>
<dbReference type="InterPro" id="IPR004556">
    <property type="entry name" value="HemK-like"/>
</dbReference>
<dbReference type="EMBL" id="QBKG01000008">
    <property type="protein sequence ID" value="PTX06316.1"/>
    <property type="molecule type" value="Genomic_DNA"/>
</dbReference>
<dbReference type="GO" id="GO:0032259">
    <property type="term" value="P:methylation"/>
    <property type="evidence" value="ECO:0007669"/>
    <property type="project" value="UniProtKB-KW"/>
</dbReference>
<dbReference type="InterPro" id="IPR050320">
    <property type="entry name" value="N5-glutamine_MTase"/>
</dbReference>
<dbReference type="NCBIfam" id="TIGR03534">
    <property type="entry name" value="RF_mod_PrmC"/>
    <property type="match status" value="1"/>
</dbReference>
<comment type="similarity">
    <text evidence="5">Belongs to the protein N5-glutamine methyltransferase family. PrmC subfamily.</text>
</comment>
<dbReference type="GO" id="GO:0003676">
    <property type="term" value="F:nucleic acid binding"/>
    <property type="evidence" value="ECO:0007669"/>
    <property type="project" value="InterPro"/>
</dbReference>
<dbReference type="InterPro" id="IPR002052">
    <property type="entry name" value="DNA_methylase_N6_adenine_CS"/>
</dbReference>
<dbReference type="GeneID" id="84580976"/>
<feature type="domain" description="Methyltransferase small" evidence="6">
    <location>
        <begin position="110"/>
        <end position="197"/>
    </location>
</feature>
<evidence type="ECO:0000256" key="3">
    <source>
        <dbReference type="ARBA" id="ARBA00022691"/>
    </source>
</evidence>
<dbReference type="InterPro" id="IPR007848">
    <property type="entry name" value="Small_mtfrase_dom"/>
</dbReference>